<organism evidence="1 2">
    <name type="scientific">Endocarpon pusillum (strain Z07020 / HMAS-L-300199)</name>
    <name type="common">Lichen-forming fungus</name>
    <dbReference type="NCBI Taxonomy" id="1263415"/>
    <lineage>
        <taxon>Eukaryota</taxon>
        <taxon>Fungi</taxon>
        <taxon>Dikarya</taxon>
        <taxon>Ascomycota</taxon>
        <taxon>Pezizomycotina</taxon>
        <taxon>Eurotiomycetes</taxon>
        <taxon>Chaetothyriomycetidae</taxon>
        <taxon>Verrucariales</taxon>
        <taxon>Verrucariaceae</taxon>
        <taxon>Endocarpon</taxon>
    </lineage>
</organism>
<keyword evidence="2" id="KW-1185">Reference proteome</keyword>
<gene>
    <name evidence="1" type="ORF">EPUS_01563</name>
</gene>
<dbReference type="EMBL" id="KE720798">
    <property type="protein sequence ID" value="ERF75733.1"/>
    <property type="molecule type" value="Genomic_DNA"/>
</dbReference>
<reference evidence="2" key="1">
    <citation type="journal article" date="2014" name="BMC Genomics">
        <title>Genome characteristics reveal the impact of lichenization on lichen-forming fungus Endocarpon pusillum Hedwig (Verrucariales, Ascomycota).</title>
        <authorList>
            <person name="Wang Y.-Y."/>
            <person name="Liu B."/>
            <person name="Zhang X.-Y."/>
            <person name="Zhou Q.-M."/>
            <person name="Zhang T."/>
            <person name="Li H."/>
            <person name="Yu Y.-F."/>
            <person name="Zhang X.-L."/>
            <person name="Hao X.-Y."/>
            <person name="Wang M."/>
            <person name="Wang L."/>
            <person name="Wei J.-C."/>
        </authorList>
    </citation>
    <scope>NUCLEOTIDE SEQUENCE [LARGE SCALE GENOMIC DNA]</scope>
    <source>
        <strain evidence="2">Z07020 / HMAS-L-300199</strain>
    </source>
</reference>
<accession>U1GTK3</accession>
<name>U1GTK3_ENDPU</name>
<dbReference type="Proteomes" id="UP000019373">
    <property type="component" value="Unassembled WGS sequence"/>
</dbReference>
<dbReference type="eggNOG" id="ENOG502SK95">
    <property type="taxonomic scope" value="Eukaryota"/>
</dbReference>
<dbReference type="OMA" id="TIAMCHE"/>
<sequence length="745" mass="83850">MAHLPPTQSVWALNETAGGLIAFSKGLLQAATSDNVSPIALSACQSFGALLPICPETRLKIGQLARRSHTSHVLKFVSAQIGYLKGDSVEILSESDGGLRFLSLVATFCTMTRYEAAIRIDSLLEATQSRDQLRPTIVQVQSMMRILESKLALSDFAASVAGWEIWFTSQLLRPADDLFRPQIAVIPSKGKLQDLILLLNETSRLGEEQGAHIRSRPEYVPWLVAFIKWLVGEPPFIQLVTGRVLNHQDKPRILLTVLESSQDDHRAEQMRNSVRKSQTTDLQVSASHMNETLRNLVIEEKMPKSKMPWNGLMTVRQWTILQVRRLFNEYPALQSNRELHGVLENTISLMVGVLPDRLSFEGHEQRTQFDYSRYTQRTDKVSPMDSLLRCTAFPEAGERIALVQELLGTHITVVPIGSVNDDLHCLKSLSSIVEKEPSFRTGPKRVHSDKKAHFVSLIVHLGAELTFFSLFGSNIDAFPLVCASLRPSSLWKSTVEKNWRRILYHPGYILCDRYMIMQHATQLLGHKLVTPDTIMSSNRGQVIYPAFFESTNFMTKGYLQLCVFPGFLNMNGMRFDRMIDEWHGTYRLSSDELAIPDAAKHQSRVPATFVPPRPTDSLQTPMRWRTSVYDDVLQGTLVLDDRQNGYFGGWNLVQIIDHVLFTPPCQHKPDSPAGDLAENFYLARGSPHELCTPCLLESDRRDYGTQLYKLAQACSTYDVGDGEATKGEGGAVVEDGARRKRDRLL</sequence>
<evidence type="ECO:0000313" key="2">
    <source>
        <dbReference type="Proteomes" id="UP000019373"/>
    </source>
</evidence>
<proteinExistence type="predicted"/>
<dbReference type="AlphaFoldDB" id="U1GTK3"/>
<protein>
    <submittedName>
        <fullName evidence="1">Uncharacterized protein</fullName>
    </submittedName>
</protein>
<dbReference type="HOGENOM" id="CLU_019027_0_0_1"/>
<evidence type="ECO:0000313" key="1">
    <source>
        <dbReference type="EMBL" id="ERF75733.1"/>
    </source>
</evidence>
<dbReference type="RefSeq" id="XP_007786891.1">
    <property type="nucleotide sequence ID" value="XM_007788701.1"/>
</dbReference>
<dbReference type="GeneID" id="19236618"/>
<dbReference type="OrthoDB" id="4120501at2759"/>